<evidence type="ECO:0000313" key="1">
    <source>
        <dbReference type="EMBL" id="GEU81173.1"/>
    </source>
</evidence>
<proteinExistence type="predicted"/>
<gene>
    <name evidence="1" type="ORF">Tci_053151</name>
</gene>
<protein>
    <submittedName>
        <fullName evidence="1">Uncharacterized protein</fullName>
    </submittedName>
</protein>
<name>A0A6L2N4Y9_TANCI</name>
<reference evidence="1" key="1">
    <citation type="journal article" date="2019" name="Sci. Rep.">
        <title>Draft genome of Tanacetum cinerariifolium, the natural source of mosquito coil.</title>
        <authorList>
            <person name="Yamashiro T."/>
            <person name="Shiraishi A."/>
            <person name="Satake H."/>
            <person name="Nakayama K."/>
        </authorList>
    </citation>
    <scope>NUCLEOTIDE SEQUENCE</scope>
</reference>
<dbReference type="EMBL" id="BKCJ010008224">
    <property type="protein sequence ID" value="GEU81173.1"/>
    <property type="molecule type" value="Genomic_DNA"/>
</dbReference>
<organism evidence="1">
    <name type="scientific">Tanacetum cinerariifolium</name>
    <name type="common">Dalmatian daisy</name>
    <name type="synonym">Chrysanthemum cinerariifolium</name>
    <dbReference type="NCBI Taxonomy" id="118510"/>
    <lineage>
        <taxon>Eukaryota</taxon>
        <taxon>Viridiplantae</taxon>
        <taxon>Streptophyta</taxon>
        <taxon>Embryophyta</taxon>
        <taxon>Tracheophyta</taxon>
        <taxon>Spermatophyta</taxon>
        <taxon>Magnoliopsida</taxon>
        <taxon>eudicotyledons</taxon>
        <taxon>Gunneridae</taxon>
        <taxon>Pentapetalae</taxon>
        <taxon>asterids</taxon>
        <taxon>campanulids</taxon>
        <taxon>Asterales</taxon>
        <taxon>Asteraceae</taxon>
        <taxon>Asteroideae</taxon>
        <taxon>Anthemideae</taxon>
        <taxon>Anthemidinae</taxon>
        <taxon>Tanacetum</taxon>
    </lineage>
</organism>
<dbReference type="AlphaFoldDB" id="A0A6L2N4Y9"/>
<sequence length="473" mass="52873">MFWKALSAFGFQWKSLFFTHLLRVLKKGSDFFADLDKNLFKLVSFLSRIDASFNVWGDCSFITAFAFPRQALVPCMMSKWPRNAPSSASNVIYIHLQVLADLFFKCIVYEPLENMSKLSLSKLQSSILPFSDRLTPIVTVCSGYSGWIATLIPSTAVGSWGRSAWCSCHHYALRCPGWPIIPLNGDGDLTTMKFIRVLVERFPSPKDIISDICPNDQDILPLNPRREVLAGTILFLTFGCNLLKQCSYSTSKADPPSTYMRWIRCPSTSALITIGFSCTPSPLRGGKEISRPAEKLWVTFCLVIHCQGWIMKIVVAFSLLGASPFLAAFACSPRLPHCFISLTKCDSCHDLTASFIFLLRWIHSCETVLLPTRLVLALEIESLVEVGPVAGFMVSPCDEVFGIWKTFGGNRRHLGSFGEEMDKTTNLHQHLSRISIQRLETASQITRDAVTTHTTTASQDFKTTSDCMTQPII</sequence>
<accession>A0A6L2N4Y9</accession>
<comment type="caution">
    <text evidence="1">The sequence shown here is derived from an EMBL/GenBank/DDBJ whole genome shotgun (WGS) entry which is preliminary data.</text>
</comment>